<organism evidence="2 3">
    <name type="scientific">Aquimonas voraii</name>
    <dbReference type="NCBI Taxonomy" id="265719"/>
    <lineage>
        <taxon>Bacteria</taxon>
        <taxon>Pseudomonadati</taxon>
        <taxon>Pseudomonadota</taxon>
        <taxon>Gammaproteobacteria</taxon>
        <taxon>Lysobacterales</taxon>
        <taxon>Lysobacteraceae</taxon>
        <taxon>Aquimonas</taxon>
    </lineage>
</organism>
<evidence type="ECO:0000313" key="2">
    <source>
        <dbReference type="EMBL" id="SDD88218.1"/>
    </source>
</evidence>
<dbReference type="RefSeq" id="WP_091243863.1">
    <property type="nucleotide sequence ID" value="NZ_FNAG01000009.1"/>
</dbReference>
<dbReference type="PANTHER" id="PTHR40115:SF1">
    <property type="entry name" value="INNER MEMBRANE PROTEIN WITH PEPSY TM HELIX"/>
    <property type="match status" value="1"/>
</dbReference>
<dbReference type="STRING" id="265719.SAMN04488509_109103"/>
<dbReference type="Pfam" id="PF16357">
    <property type="entry name" value="PepSY_TM_like_2"/>
    <property type="match status" value="1"/>
</dbReference>
<name>A0A1G6YCW4_9GAMM</name>
<accession>A0A1G6YCW4</accession>
<dbReference type="OrthoDB" id="27171at2"/>
<sequence length="207" mass="22936">MPLASASRGAWLKQLHLWHWVSSALCLVAMLLFAVTGITLNHAGRIEARPTVELRLAQLPSPLLAELQSQAEDADSAPLPASARVWLHSALDLRVEAMAAEWSPEEIYLSLPRPGGDAWLSLDLQSGEVRHELTDRGWIAWLNDLHKGRHTGPVWSWFIDLFAVACVVFCLTGLVLLQMHARQRPGTWPVVGLGFVLPLLIALLFIH</sequence>
<keyword evidence="1" id="KW-1133">Transmembrane helix</keyword>
<dbReference type="PANTHER" id="PTHR40115">
    <property type="entry name" value="INNER MEMBRANE PROTEIN WITH PEPSY TM HELIX"/>
    <property type="match status" value="1"/>
</dbReference>
<keyword evidence="1" id="KW-0812">Transmembrane</keyword>
<dbReference type="InterPro" id="IPR032307">
    <property type="entry name" value="PepSY_TM-like_2"/>
</dbReference>
<reference evidence="2 3" key="1">
    <citation type="submission" date="2016-10" db="EMBL/GenBank/DDBJ databases">
        <authorList>
            <person name="de Groot N.N."/>
        </authorList>
    </citation>
    <scope>NUCLEOTIDE SEQUENCE [LARGE SCALE GENOMIC DNA]</scope>
    <source>
        <strain evidence="2 3">DSM 16957</strain>
    </source>
</reference>
<evidence type="ECO:0000256" key="1">
    <source>
        <dbReference type="SAM" id="Phobius"/>
    </source>
</evidence>
<dbReference type="EMBL" id="FNAG01000009">
    <property type="protein sequence ID" value="SDD88218.1"/>
    <property type="molecule type" value="Genomic_DNA"/>
</dbReference>
<feature type="transmembrane region" description="Helical" evidence="1">
    <location>
        <begin position="20"/>
        <end position="40"/>
    </location>
</feature>
<evidence type="ECO:0000313" key="3">
    <source>
        <dbReference type="Proteomes" id="UP000199603"/>
    </source>
</evidence>
<keyword evidence="1" id="KW-0472">Membrane</keyword>
<dbReference type="AlphaFoldDB" id="A0A1G6YCW4"/>
<keyword evidence="3" id="KW-1185">Reference proteome</keyword>
<feature type="transmembrane region" description="Helical" evidence="1">
    <location>
        <begin position="157"/>
        <end position="181"/>
    </location>
</feature>
<proteinExistence type="predicted"/>
<evidence type="ECO:0008006" key="4">
    <source>
        <dbReference type="Google" id="ProtNLM"/>
    </source>
</evidence>
<protein>
    <recommendedName>
        <fullName evidence="4">PepSY-associated TM region</fullName>
    </recommendedName>
</protein>
<feature type="transmembrane region" description="Helical" evidence="1">
    <location>
        <begin position="187"/>
        <end position="206"/>
    </location>
</feature>
<gene>
    <name evidence="2" type="ORF">SAMN04488509_109103</name>
</gene>
<dbReference type="Proteomes" id="UP000199603">
    <property type="component" value="Unassembled WGS sequence"/>
</dbReference>